<dbReference type="AlphaFoldDB" id="A0A1B1YTI9"/>
<accession>A0A1B1YTI9</accession>
<dbReference type="SUPFAM" id="SSF53098">
    <property type="entry name" value="Ribonuclease H-like"/>
    <property type="match status" value="1"/>
</dbReference>
<dbReference type="InterPro" id="IPR038717">
    <property type="entry name" value="Tc1-like_DDE_dom"/>
</dbReference>
<dbReference type="RefSeq" id="WP_068803834.1">
    <property type="nucleotide sequence ID" value="NZ_CP014671.1"/>
</dbReference>
<dbReference type="PANTHER" id="PTHR30347">
    <property type="entry name" value="POTASSIUM CHANNEL RELATED"/>
    <property type="match status" value="1"/>
</dbReference>
<dbReference type="Proteomes" id="UP000092952">
    <property type="component" value="Chromosome"/>
</dbReference>
<keyword evidence="3" id="KW-1185">Reference proteome</keyword>
<dbReference type="SUPFAM" id="SSF46689">
    <property type="entry name" value="Homeodomain-like"/>
    <property type="match status" value="1"/>
</dbReference>
<dbReference type="InterPro" id="IPR052702">
    <property type="entry name" value="MscS-like_channel"/>
</dbReference>
<feature type="domain" description="Tc1-like transposase DDE" evidence="1">
    <location>
        <begin position="174"/>
        <end position="319"/>
    </location>
</feature>
<proteinExistence type="predicted"/>
<dbReference type="NCBIfam" id="NF033545">
    <property type="entry name" value="transpos_IS630"/>
    <property type="match status" value="1"/>
</dbReference>
<organism evidence="2 3">
    <name type="scientific">Immundisolibacter cernigliae</name>
    <dbReference type="NCBI Taxonomy" id="1810504"/>
    <lineage>
        <taxon>Bacteria</taxon>
        <taxon>Pseudomonadati</taxon>
        <taxon>Pseudomonadota</taxon>
        <taxon>Gammaproteobacteria</taxon>
        <taxon>Immundisolibacterales</taxon>
        <taxon>Immundisolibacteraceae</taxon>
        <taxon>Immundisolibacter</taxon>
    </lineage>
</organism>
<dbReference type="Pfam" id="PF13358">
    <property type="entry name" value="DDE_3"/>
    <property type="match status" value="1"/>
</dbReference>
<dbReference type="Gene3D" id="3.30.420.10">
    <property type="entry name" value="Ribonuclease H-like superfamily/Ribonuclease H"/>
    <property type="match status" value="1"/>
</dbReference>
<evidence type="ECO:0000313" key="3">
    <source>
        <dbReference type="Proteomes" id="UP000092952"/>
    </source>
</evidence>
<protein>
    <submittedName>
        <fullName evidence="2">DDE endonuclease</fullName>
    </submittedName>
</protein>
<dbReference type="InterPro" id="IPR009057">
    <property type="entry name" value="Homeodomain-like_sf"/>
</dbReference>
<dbReference type="OrthoDB" id="165456at2"/>
<dbReference type="PANTHER" id="PTHR30347:SF1">
    <property type="entry name" value="MECHANOSENSITIVE CHANNEL MSCK"/>
    <property type="match status" value="1"/>
</dbReference>
<keyword evidence="2" id="KW-0378">Hydrolase</keyword>
<dbReference type="InterPro" id="IPR012337">
    <property type="entry name" value="RNaseH-like_sf"/>
</dbReference>
<dbReference type="Pfam" id="PF13565">
    <property type="entry name" value="HTH_32"/>
    <property type="match status" value="1"/>
</dbReference>
<reference evidence="3" key="1">
    <citation type="submission" date="2016-03" db="EMBL/GenBank/DDBJ databases">
        <title>Complete genome sequence of Solimmundus cernigliae, representing a novel lineage of polycyclic aromatic hydrocarbon degraders within the Gammaproteobacteria.</title>
        <authorList>
            <person name="Singleton D.R."/>
            <person name="Dickey A.N."/>
            <person name="Scholl E.H."/>
            <person name="Wright F.A."/>
            <person name="Aitken M.D."/>
        </authorList>
    </citation>
    <scope>NUCLEOTIDE SEQUENCE [LARGE SCALE GENOMIC DNA]</scope>
    <source>
        <strain evidence="3">TR3.2</strain>
    </source>
</reference>
<dbReference type="InParanoid" id="A0A1B1YTI9"/>
<dbReference type="GO" id="GO:0004519">
    <property type="term" value="F:endonuclease activity"/>
    <property type="evidence" value="ECO:0007669"/>
    <property type="project" value="UniProtKB-KW"/>
</dbReference>
<dbReference type="InterPro" id="IPR036397">
    <property type="entry name" value="RNaseH_sf"/>
</dbReference>
<sequence>MGRGRPLPELTLTAEESNRLVEWARRHKTSQALAVRARIVLSCAQGMPNLEVASHLRVSKQMVGKWRQRFVERRLDGLLDEPRPGAPRRIGDDVMEAIIAKTLQEKPADATHWSTRSLARSMKLSQASVSRIWRAFGLQPHRQETFKLSTDALFVDKVRDIVGLYLAPPMKAVVLCVDEKSQIQALDRTQPILPMTPGLPERRTHDYMRHGTTTLFAALDVATGKVIGQLHRRHRATEFLKFLATLDQSVPADADVHVVMDNYGTHKTPAVKRWFARHPRFHPHFTPTSASWINQVERWFAEITRKQIRRGTHRSTRQLEQAIRDYLATYNMNPRPFAWTKTADQILDSIKRFCLRISDSRH</sequence>
<dbReference type="KEGG" id="gbi:PG2T_07350"/>
<name>A0A1B1YTI9_9GAMM</name>
<evidence type="ECO:0000259" key="1">
    <source>
        <dbReference type="Pfam" id="PF13358"/>
    </source>
</evidence>
<dbReference type="InterPro" id="IPR047655">
    <property type="entry name" value="Transpos_IS630-like"/>
</dbReference>
<keyword evidence="2" id="KW-0255">Endonuclease</keyword>
<keyword evidence="2" id="KW-0540">Nuclease</keyword>
<dbReference type="GO" id="GO:0003676">
    <property type="term" value="F:nucleic acid binding"/>
    <property type="evidence" value="ECO:0007669"/>
    <property type="project" value="InterPro"/>
</dbReference>
<dbReference type="EMBL" id="CP014671">
    <property type="protein sequence ID" value="ANX04017.1"/>
    <property type="molecule type" value="Genomic_DNA"/>
</dbReference>
<evidence type="ECO:0000313" key="2">
    <source>
        <dbReference type="EMBL" id="ANX04017.1"/>
    </source>
</evidence>
<gene>
    <name evidence="2" type="ORF">PG2T_07350</name>
</gene>